<dbReference type="Pfam" id="PF05400">
    <property type="entry name" value="FliT"/>
    <property type="match status" value="1"/>
</dbReference>
<accession>A0ABV7FNG4</accession>
<keyword evidence="7" id="KW-1185">Reference proteome</keyword>
<proteinExistence type="predicted"/>
<evidence type="ECO:0000256" key="2">
    <source>
        <dbReference type="ARBA" id="ARBA00022490"/>
    </source>
</evidence>
<dbReference type="Proteomes" id="UP001595478">
    <property type="component" value="Unassembled WGS sequence"/>
</dbReference>
<evidence type="ECO:0000313" key="7">
    <source>
        <dbReference type="Proteomes" id="UP001595478"/>
    </source>
</evidence>
<protein>
    <recommendedName>
        <fullName evidence="5">Flagellar protein FliT</fullName>
    </recommendedName>
</protein>
<keyword evidence="2" id="KW-0963">Cytoplasm</keyword>
<keyword evidence="3" id="KW-1005">Bacterial flagellum biogenesis</keyword>
<reference evidence="7" key="1">
    <citation type="journal article" date="2019" name="Int. J. Syst. Evol. Microbiol.">
        <title>The Global Catalogue of Microorganisms (GCM) 10K type strain sequencing project: providing services to taxonomists for standard genome sequencing and annotation.</title>
        <authorList>
            <consortium name="The Broad Institute Genomics Platform"/>
            <consortium name="The Broad Institute Genome Sequencing Center for Infectious Disease"/>
            <person name="Wu L."/>
            <person name="Ma J."/>
        </authorList>
    </citation>
    <scope>NUCLEOTIDE SEQUENCE [LARGE SCALE GENOMIC DNA]</scope>
    <source>
        <strain evidence="7">KCTC 52473</strain>
    </source>
</reference>
<evidence type="ECO:0000256" key="4">
    <source>
        <dbReference type="ARBA" id="ARBA00023186"/>
    </source>
</evidence>
<evidence type="ECO:0000313" key="6">
    <source>
        <dbReference type="EMBL" id="MFC3121848.1"/>
    </source>
</evidence>
<organism evidence="6 7">
    <name type="scientific">Agaribacter flavus</name>
    <dbReference type="NCBI Taxonomy" id="1902781"/>
    <lineage>
        <taxon>Bacteria</taxon>
        <taxon>Pseudomonadati</taxon>
        <taxon>Pseudomonadota</taxon>
        <taxon>Gammaproteobacteria</taxon>
        <taxon>Alteromonadales</taxon>
        <taxon>Alteromonadaceae</taxon>
        <taxon>Agaribacter</taxon>
    </lineage>
</organism>
<evidence type="ECO:0000256" key="5">
    <source>
        <dbReference type="ARBA" id="ARBA00093797"/>
    </source>
</evidence>
<comment type="caution">
    <text evidence="6">The sequence shown here is derived from an EMBL/GenBank/DDBJ whole genome shotgun (WGS) entry which is preliminary data.</text>
</comment>
<dbReference type="InterPro" id="IPR008622">
    <property type="entry name" value="FliT"/>
</dbReference>
<evidence type="ECO:0000256" key="3">
    <source>
        <dbReference type="ARBA" id="ARBA00022795"/>
    </source>
</evidence>
<sequence length="123" mass="13888">MPSDKLNRMTFPELAHEYSPEALTQVNESLIALAHADPLDIDKLSDFARERAVLVENLLTTLTKDEQQRFVPAEMSINRQLEAYFSALRQDVKKEILGVAKGKNAVNQYTGQHAKLHKVSPSR</sequence>
<comment type="subcellular location">
    <subcellularLocation>
        <location evidence="1">Cytoplasm</location>
        <location evidence="1">Cytosol</location>
    </subcellularLocation>
</comment>
<name>A0ABV7FNG4_9ALTE</name>
<keyword evidence="4" id="KW-0143">Chaperone</keyword>
<evidence type="ECO:0000256" key="1">
    <source>
        <dbReference type="ARBA" id="ARBA00004514"/>
    </source>
</evidence>
<dbReference type="EMBL" id="JBHRSW010000015">
    <property type="protein sequence ID" value="MFC3121848.1"/>
    <property type="molecule type" value="Genomic_DNA"/>
</dbReference>
<dbReference type="RefSeq" id="WP_376919985.1">
    <property type="nucleotide sequence ID" value="NZ_JBHRSW010000015.1"/>
</dbReference>
<gene>
    <name evidence="6" type="ORF">ACFOHL_09470</name>
</gene>